<dbReference type="EMBL" id="AEXL02000069">
    <property type="protein sequence ID" value="EIJ66325.1"/>
    <property type="molecule type" value="Genomic_DNA"/>
</dbReference>
<sequence length="54" mass="6486">MNQCEDRHEPKYRIKYKPAKGNRYSPEWIVCEACFENKKQFGDEDDIMSIEIMA</sequence>
<keyword evidence="2" id="KW-1185">Reference proteome</keyword>
<evidence type="ECO:0000313" key="2">
    <source>
        <dbReference type="Proteomes" id="UP000003423"/>
    </source>
</evidence>
<dbReference type="OrthoDB" id="3126at2157"/>
<gene>
    <name evidence="1" type="ORF">BD31_I1499</name>
</gene>
<reference evidence="1 2" key="1">
    <citation type="journal article" date="2012" name="J. Bacteriol.">
        <title>Genome sequence of "Candidatus Nitrosopumilus salaria" BD31, an ammonia-oxidizing archaeon from the San Francisco Bay estuary.</title>
        <authorList>
            <person name="Mosier A.C."/>
            <person name="Allen E.E."/>
            <person name="Kim M."/>
            <person name="Ferriera S."/>
            <person name="Francis C.A."/>
        </authorList>
    </citation>
    <scope>NUCLEOTIDE SEQUENCE [LARGE SCALE GENOMIC DNA]</scope>
    <source>
        <strain evidence="1 2">BD31</strain>
    </source>
</reference>
<dbReference type="PATRIC" id="fig|859350.6.peg.651"/>
<protein>
    <submittedName>
        <fullName evidence="1">Uncharacterized protein</fullName>
    </submittedName>
</protein>
<proteinExistence type="predicted"/>
<organism evidence="1 2">
    <name type="scientific">Candidatus Nitrosopumilus salarius BD31</name>
    <dbReference type="NCBI Taxonomy" id="859350"/>
    <lineage>
        <taxon>Archaea</taxon>
        <taxon>Nitrososphaerota</taxon>
        <taxon>Nitrososphaeria</taxon>
        <taxon>Nitrosopumilales</taxon>
        <taxon>Nitrosopumilaceae</taxon>
        <taxon>Nitrosopumilus</taxon>
    </lineage>
</organism>
<comment type="caution">
    <text evidence="1">The sequence shown here is derived from an EMBL/GenBank/DDBJ whole genome shotgun (WGS) entry which is preliminary data.</text>
</comment>
<evidence type="ECO:0000313" key="1">
    <source>
        <dbReference type="EMBL" id="EIJ66325.1"/>
    </source>
</evidence>
<dbReference type="Proteomes" id="UP000003423">
    <property type="component" value="Unassembled WGS sequence"/>
</dbReference>
<name>I3D3N2_9ARCH</name>
<accession>I3D3N2</accession>
<dbReference type="RefSeq" id="WP_008298407.1">
    <property type="nucleotide sequence ID" value="NZ_AEXL02000069.1"/>
</dbReference>
<dbReference type="AlphaFoldDB" id="I3D3N2"/>